<evidence type="ECO:0000256" key="2">
    <source>
        <dbReference type="ARBA" id="ARBA00011738"/>
    </source>
</evidence>
<dbReference type="CDD" id="cd00515">
    <property type="entry name" value="HAM1"/>
    <property type="match status" value="1"/>
</dbReference>
<dbReference type="GO" id="GO:0036220">
    <property type="term" value="F:ITP diphosphatase activity"/>
    <property type="evidence" value="ECO:0007669"/>
    <property type="project" value="UniProtKB-UniRule"/>
</dbReference>
<dbReference type="PANTHER" id="PTHR11067:SF9">
    <property type="entry name" value="INOSINE TRIPHOSPHATE PYROPHOSPHATASE"/>
    <property type="match status" value="1"/>
</dbReference>
<dbReference type="FunFam" id="3.90.950.10:FF:000001">
    <property type="entry name" value="dITP/XTP pyrophosphatase"/>
    <property type="match status" value="1"/>
</dbReference>
<organism evidence="12 13">
    <name type="scientific">Candidatus Corynebacterium faecigallinarum</name>
    <dbReference type="NCBI Taxonomy" id="2838528"/>
    <lineage>
        <taxon>Bacteria</taxon>
        <taxon>Bacillati</taxon>
        <taxon>Actinomycetota</taxon>
        <taxon>Actinomycetes</taxon>
        <taxon>Mycobacteriales</taxon>
        <taxon>Corynebacteriaceae</taxon>
        <taxon>Corynebacterium</taxon>
    </lineage>
</organism>
<dbReference type="GO" id="GO:0035870">
    <property type="term" value="F:dITP diphosphatase activity"/>
    <property type="evidence" value="ECO:0007669"/>
    <property type="project" value="UniProtKB-UniRule"/>
</dbReference>
<dbReference type="GO" id="GO:0046872">
    <property type="term" value="F:metal ion binding"/>
    <property type="evidence" value="ECO:0007669"/>
    <property type="project" value="UniProtKB-KW"/>
</dbReference>
<feature type="binding site" evidence="10">
    <location>
        <begin position="7"/>
        <end position="12"/>
    </location>
    <ligand>
        <name>substrate</name>
    </ligand>
</feature>
<dbReference type="GO" id="GO:0036222">
    <property type="term" value="F:XTP diphosphatase activity"/>
    <property type="evidence" value="ECO:0007669"/>
    <property type="project" value="UniProtKB-UniRule"/>
</dbReference>
<evidence type="ECO:0000256" key="3">
    <source>
        <dbReference type="ARBA" id="ARBA00022723"/>
    </source>
</evidence>
<protein>
    <recommendedName>
        <fullName evidence="10">dITP/XTP pyrophosphatase</fullName>
        <ecNumber evidence="10">3.6.1.66</ecNumber>
    </recommendedName>
    <alternativeName>
        <fullName evidence="10">Non-canonical purine NTP pyrophosphatase</fullName>
    </alternativeName>
    <alternativeName>
        <fullName evidence="10">Non-standard purine NTP pyrophosphatase</fullName>
    </alternativeName>
    <alternativeName>
        <fullName evidence="10">Nucleoside-triphosphate diphosphatase</fullName>
    </alternativeName>
    <alternativeName>
        <fullName evidence="10">Nucleoside-triphosphate pyrophosphatase</fullName>
        <shortName evidence="10">NTPase</shortName>
    </alternativeName>
</protein>
<proteinExistence type="inferred from homology"/>
<feature type="binding site" evidence="10">
    <location>
        <position position="72"/>
    </location>
    <ligand>
        <name>Mg(2+)</name>
        <dbReference type="ChEBI" id="CHEBI:18420"/>
    </ligand>
</feature>
<comment type="caution">
    <text evidence="10">Lacks conserved residue(s) required for the propagation of feature annotation.</text>
</comment>
<evidence type="ECO:0000256" key="5">
    <source>
        <dbReference type="ARBA" id="ARBA00022801"/>
    </source>
</evidence>
<evidence type="ECO:0000256" key="7">
    <source>
        <dbReference type="ARBA" id="ARBA00023080"/>
    </source>
</evidence>
<dbReference type="SUPFAM" id="SSF52972">
    <property type="entry name" value="ITPase-like"/>
    <property type="match status" value="1"/>
</dbReference>
<dbReference type="GO" id="GO:0005829">
    <property type="term" value="C:cytosol"/>
    <property type="evidence" value="ECO:0007669"/>
    <property type="project" value="TreeGrafter"/>
</dbReference>
<keyword evidence="3 10" id="KW-0479">Metal-binding</keyword>
<comment type="cofactor">
    <cofactor evidence="10">
        <name>Mg(2+)</name>
        <dbReference type="ChEBI" id="CHEBI:18420"/>
    </cofactor>
    <text evidence="10">Binds 1 Mg(2+) ion per subunit.</text>
</comment>
<keyword evidence="4 10" id="KW-0547">Nucleotide-binding</keyword>
<keyword evidence="5 10" id="KW-0378">Hydrolase</keyword>
<comment type="function">
    <text evidence="10">Pyrophosphatase that catalyzes the hydrolysis of nucleoside triphosphates to their monophosphate derivatives, with a high preference for the non-canonical purine nucleotides XTP (xanthosine triphosphate), dITP (deoxyinosine triphosphate) and ITP. Seems to function as a house-cleaning enzyme that removes non-canonical purine nucleotides from the nucleotide pool, thus preventing their incorporation into DNA/RNA and avoiding chromosomal lesions.</text>
</comment>
<evidence type="ECO:0000256" key="8">
    <source>
        <dbReference type="ARBA" id="ARBA00051875"/>
    </source>
</evidence>
<evidence type="ECO:0000256" key="10">
    <source>
        <dbReference type="HAMAP-Rule" id="MF_01405"/>
    </source>
</evidence>
<sequence>MKVLVASRNAKKLAELNRVLDAAGVEGIELLSLRDVEEYPETPETGATFEDNALIKARDGVRYAGLPTVADDSGICVDALNGMPGVLSARWSGGHGDDEANNRLLLAQTSDIPDERRGAAFVSACALAVPAELAGRLGAAFGDDPKASRTETTVRGTWSGELLRAAQGENGFGYDPLFTPDEEPGKSSAELTPQRKDELSHRGRALAQLVPLLEALRG</sequence>
<comment type="catalytic activity">
    <reaction evidence="9 10">
        <text>XTP + H2O = XMP + diphosphate + H(+)</text>
        <dbReference type="Rhea" id="RHEA:28610"/>
        <dbReference type="ChEBI" id="CHEBI:15377"/>
        <dbReference type="ChEBI" id="CHEBI:15378"/>
        <dbReference type="ChEBI" id="CHEBI:33019"/>
        <dbReference type="ChEBI" id="CHEBI:57464"/>
        <dbReference type="ChEBI" id="CHEBI:61314"/>
        <dbReference type="EC" id="3.6.1.66"/>
    </reaction>
</comment>
<keyword evidence="6 10" id="KW-0460">Magnesium</keyword>
<dbReference type="InterPro" id="IPR020922">
    <property type="entry name" value="dITP/XTP_pyrophosphatase"/>
</dbReference>
<comment type="subunit">
    <text evidence="2 10">Homodimer.</text>
</comment>
<dbReference type="Pfam" id="PF01725">
    <property type="entry name" value="Ham1p_like"/>
    <property type="match status" value="1"/>
</dbReference>
<reference evidence="12" key="1">
    <citation type="journal article" date="2021" name="PeerJ">
        <title>Extensive microbial diversity within the chicken gut microbiome revealed by metagenomics and culture.</title>
        <authorList>
            <person name="Gilroy R."/>
            <person name="Ravi A."/>
            <person name="Getino M."/>
            <person name="Pursley I."/>
            <person name="Horton D.L."/>
            <person name="Alikhan N.F."/>
            <person name="Baker D."/>
            <person name="Gharbi K."/>
            <person name="Hall N."/>
            <person name="Watson M."/>
            <person name="Adriaenssens E.M."/>
            <person name="Foster-Nyarko E."/>
            <person name="Jarju S."/>
            <person name="Secka A."/>
            <person name="Antonio M."/>
            <person name="Oren A."/>
            <person name="Chaudhuri R.R."/>
            <person name="La Ragione R."/>
            <person name="Hildebrand F."/>
            <person name="Pallen M.J."/>
        </authorList>
    </citation>
    <scope>NUCLEOTIDE SEQUENCE</scope>
    <source>
        <strain evidence="12">ChiHjej13B12-4958</strain>
    </source>
</reference>
<dbReference type="GO" id="GO:0017111">
    <property type="term" value="F:ribonucleoside triphosphate phosphatase activity"/>
    <property type="evidence" value="ECO:0007669"/>
    <property type="project" value="InterPro"/>
</dbReference>
<dbReference type="AlphaFoldDB" id="A0A9D2QGB9"/>
<dbReference type="Proteomes" id="UP000823858">
    <property type="component" value="Unassembled WGS sequence"/>
</dbReference>
<gene>
    <name evidence="12" type="ORF">H9751_10605</name>
</gene>
<accession>A0A9D2QGB9</accession>
<comment type="similarity">
    <text evidence="1 10">Belongs to the HAM1 NTPase family.</text>
</comment>
<evidence type="ECO:0000256" key="1">
    <source>
        <dbReference type="ARBA" id="ARBA00008023"/>
    </source>
</evidence>
<dbReference type="GO" id="GO:0009146">
    <property type="term" value="P:purine nucleoside triphosphate catabolic process"/>
    <property type="evidence" value="ECO:0007669"/>
    <property type="project" value="UniProtKB-UniRule"/>
</dbReference>
<dbReference type="EC" id="3.6.1.66" evidence="10"/>
<dbReference type="EMBL" id="DWVP01000024">
    <property type="protein sequence ID" value="HJC85971.1"/>
    <property type="molecule type" value="Genomic_DNA"/>
</dbReference>
<feature type="binding site" evidence="10">
    <location>
        <position position="73"/>
    </location>
    <ligand>
        <name>substrate</name>
    </ligand>
</feature>
<feature type="active site" description="Proton acceptor" evidence="10">
    <location>
        <position position="72"/>
    </location>
</feature>
<feature type="binding site" evidence="10">
    <location>
        <begin position="201"/>
        <end position="202"/>
    </location>
    <ligand>
        <name>substrate</name>
    </ligand>
</feature>
<dbReference type="GO" id="GO:0000166">
    <property type="term" value="F:nucleotide binding"/>
    <property type="evidence" value="ECO:0007669"/>
    <property type="project" value="UniProtKB-KW"/>
</dbReference>
<evidence type="ECO:0000256" key="11">
    <source>
        <dbReference type="SAM" id="MobiDB-lite"/>
    </source>
</evidence>
<name>A0A9D2QGB9_9CORY</name>
<dbReference type="Gene3D" id="3.90.950.10">
    <property type="match status" value="1"/>
</dbReference>
<evidence type="ECO:0000313" key="12">
    <source>
        <dbReference type="EMBL" id="HJC85971.1"/>
    </source>
</evidence>
<feature type="region of interest" description="Disordered" evidence="11">
    <location>
        <begin position="169"/>
        <end position="201"/>
    </location>
</feature>
<dbReference type="InterPro" id="IPR002637">
    <property type="entry name" value="RdgB/HAM1"/>
</dbReference>
<feature type="binding site" evidence="10">
    <location>
        <position position="196"/>
    </location>
    <ligand>
        <name>substrate</name>
    </ligand>
</feature>
<evidence type="ECO:0000256" key="6">
    <source>
        <dbReference type="ARBA" id="ARBA00022842"/>
    </source>
</evidence>
<evidence type="ECO:0000313" key="13">
    <source>
        <dbReference type="Proteomes" id="UP000823858"/>
    </source>
</evidence>
<dbReference type="HAMAP" id="MF_01405">
    <property type="entry name" value="Non_canon_purine_NTPase"/>
    <property type="match status" value="1"/>
</dbReference>
<comment type="catalytic activity">
    <reaction evidence="8 10">
        <text>dITP + H2O = dIMP + diphosphate + H(+)</text>
        <dbReference type="Rhea" id="RHEA:28342"/>
        <dbReference type="ChEBI" id="CHEBI:15377"/>
        <dbReference type="ChEBI" id="CHEBI:15378"/>
        <dbReference type="ChEBI" id="CHEBI:33019"/>
        <dbReference type="ChEBI" id="CHEBI:61194"/>
        <dbReference type="ChEBI" id="CHEBI:61382"/>
        <dbReference type="EC" id="3.6.1.66"/>
    </reaction>
</comment>
<reference evidence="12" key="2">
    <citation type="submission" date="2021-04" db="EMBL/GenBank/DDBJ databases">
        <authorList>
            <person name="Gilroy R."/>
        </authorList>
    </citation>
    <scope>NUCLEOTIDE SEQUENCE</scope>
    <source>
        <strain evidence="12">ChiHjej13B12-4958</strain>
    </source>
</reference>
<dbReference type="InterPro" id="IPR029001">
    <property type="entry name" value="ITPase-like_fam"/>
</dbReference>
<comment type="caution">
    <text evidence="12">The sequence shown here is derived from an EMBL/GenBank/DDBJ whole genome shotgun (WGS) entry which is preliminary data.</text>
</comment>
<feature type="binding site" evidence="10">
    <location>
        <begin position="172"/>
        <end position="175"/>
    </location>
    <ligand>
        <name>substrate</name>
    </ligand>
</feature>
<keyword evidence="7 10" id="KW-0546">Nucleotide metabolism</keyword>
<dbReference type="GO" id="GO:0009117">
    <property type="term" value="P:nucleotide metabolic process"/>
    <property type="evidence" value="ECO:0007669"/>
    <property type="project" value="UniProtKB-KW"/>
</dbReference>
<evidence type="ECO:0000256" key="9">
    <source>
        <dbReference type="ARBA" id="ARBA00052017"/>
    </source>
</evidence>
<evidence type="ECO:0000256" key="4">
    <source>
        <dbReference type="ARBA" id="ARBA00022741"/>
    </source>
</evidence>
<comment type="catalytic activity">
    <reaction evidence="10">
        <text>ITP + H2O = IMP + diphosphate + H(+)</text>
        <dbReference type="Rhea" id="RHEA:29399"/>
        <dbReference type="ChEBI" id="CHEBI:15377"/>
        <dbReference type="ChEBI" id="CHEBI:15378"/>
        <dbReference type="ChEBI" id="CHEBI:33019"/>
        <dbReference type="ChEBI" id="CHEBI:58053"/>
        <dbReference type="ChEBI" id="CHEBI:61402"/>
        <dbReference type="EC" id="3.6.1.66"/>
    </reaction>
</comment>
<dbReference type="PANTHER" id="PTHR11067">
    <property type="entry name" value="INOSINE TRIPHOSPHATE PYROPHOSPHATASE/HAM1 PROTEIN"/>
    <property type="match status" value="1"/>
</dbReference>